<name>A0ABX0CBR5_9BIFI</name>
<evidence type="ECO:0000256" key="1">
    <source>
        <dbReference type="SAM" id="Phobius"/>
    </source>
</evidence>
<feature type="transmembrane region" description="Helical" evidence="1">
    <location>
        <begin position="92"/>
        <end position="109"/>
    </location>
</feature>
<comment type="caution">
    <text evidence="3">The sequence shown here is derived from an EMBL/GenBank/DDBJ whole genome shotgun (WGS) entry which is preliminary data.</text>
</comment>
<evidence type="ECO:0000313" key="4">
    <source>
        <dbReference type="Proteomes" id="UP000475155"/>
    </source>
</evidence>
<organism evidence="3 4">
    <name type="scientific">Bifidobacterium saimiriisciurei</name>
    <dbReference type="NCBI Taxonomy" id="2661627"/>
    <lineage>
        <taxon>Bacteria</taxon>
        <taxon>Bacillati</taxon>
        <taxon>Actinomycetota</taxon>
        <taxon>Actinomycetes</taxon>
        <taxon>Bifidobacteriales</taxon>
        <taxon>Bifidobacteriaceae</taxon>
        <taxon>Bifidobacterium</taxon>
    </lineage>
</organism>
<dbReference type="Pfam" id="PF13240">
    <property type="entry name" value="Zn_Ribbon_1"/>
    <property type="match status" value="1"/>
</dbReference>
<evidence type="ECO:0000259" key="2">
    <source>
        <dbReference type="Pfam" id="PF13240"/>
    </source>
</evidence>
<accession>A0ABX0CBR5</accession>
<sequence length="215" mass="23460">MMFCHKCGARIPEDSLFCPKCGVSVPQLHVPATFMSGPAGRSVENPMGAPSRPCGQNNADNNPRLMLKETVFSSFSRAKAAIGLKSSDSLKIGLIAVGIILLVAVILLAQPSSLNKAMNECKSQVDSEQWSDEVGEDRYFQLADHGHTLTVSGLDNYDDEILSCVFSELNTPQSVQSKILHTRALDGTLTDSWGRITITWNFQPSEGLDIIFEEK</sequence>
<keyword evidence="1" id="KW-0472">Membrane</keyword>
<keyword evidence="4" id="KW-1185">Reference proteome</keyword>
<protein>
    <submittedName>
        <fullName evidence="3">Zinc-ribbon domain-containing protein</fullName>
    </submittedName>
</protein>
<evidence type="ECO:0000313" key="3">
    <source>
        <dbReference type="EMBL" id="NEH12547.1"/>
    </source>
</evidence>
<keyword evidence="1" id="KW-0812">Transmembrane</keyword>
<keyword evidence="1" id="KW-1133">Transmembrane helix</keyword>
<proteinExistence type="predicted"/>
<reference evidence="3 4" key="1">
    <citation type="submission" date="2019-10" db="EMBL/GenBank/DDBJ databases">
        <title>Bifidobacterium from non-human primates.</title>
        <authorList>
            <person name="Modesto M."/>
        </authorList>
    </citation>
    <scope>NUCLEOTIDE SEQUENCE [LARGE SCALE GENOMIC DNA]</scope>
    <source>
        <strain evidence="3 4">SMA1</strain>
    </source>
</reference>
<gene>
    <name evidence="3" type="ORF">GFD18_10760</name>
</gene>
<dbReference type="InterPro" id="IPR026870">
    <property type="entry name" value="Zinc_ribbon_dom"/>
</dbReference>
<dbReference type="EMBL" id="WHZU01000030">
    <property type="protein sequence ID" value="NEH12547.1"/>
    <property type="molecule type" value="Genomic_DNA"/>
</dbReference>
<feature type="domain" description="Zinc-ribbon" evidence="2">
    <location>
        <begin position="3"/>
        <end position="22"/>
    </location>
</feature>
<dbReference type="Proteomes" id="UP000475155">
    <property type="component" value="Unassembled WGS sequence"/>
</dbReference>